<dbReference type="SUPFAM" id="SSF54928">
    <property type="entry name" value="RNA-binding domain, RBD"/>
    <property type="match status" value="1"/>
</dbReference>
<evidence type="ECO:0000256" key="4">
    <source>
        <dbReference type="PROSITE-ProRule" id="PRU00176"/>
    </source>
</evidence>
<dbReference type="Pfam" id="PF00929">
    <property type="entry name" value="RNase_T"/>
    <property type="match status" value="1"/>
</dbReference>
<dbReference type="Pfam" id="PF00076">
    <property type="entry name" value="RRM_1"/>
    <property type="match status" value="1"/>
</dbReference>
<dbReference type="PANTHER" id="PTHR12801">
    <property type="entry name" value="RNA EXONUCLEASE REXO1 / RECO3 FAMILY MEMBER-RELATED"/>
    <property type="match status" value="1"/>
</dbReference>
<dbReference type="InterPro" id="IPR034922">
    <property type="entry name" value="REX1-like_exo"/>
</dbReference>
<feature type="domain" description="RRM" evidence="6">
    <location>
        <begin position="506"/>
        <end position="580"/>
    </location>
</feature>
<evidence type="ECO:0000256" key="1">
    <source>
        <dbReference type="ARBA" id="ARBA00022722"/>
    </source>
</evidence>
<dbReference type="SMART" id="SM00479">
    <property type="entry name" value="EXOIII"/>
    <property type="match status" value="1"/>
</dbReference>
<evidence type="ECO:0000256" key="3">
    <source>
        <dbReference type="ARBA" id="ARBA00022839"/>
    </source>
</evidence>
<dbReference type="Proteomes" id="UP001165780">
    <property type="component" value="Unplaced"/>
</dbReference>
<dbReference type="InterPro" id="IPR012677">
    <property type="entry name" value="Nucleotide-bd_a/b_plait_sf"/>
</dbReference>
<dbReference type="SUPFAM" id="SSF53098">
    <property type="entry name" value="Ribonuclease H-like"/>
    <property type="match status" value="1"/>
</dbReference>
<feature type="region of interest" description="Disordered" evidence="5">
    <location>
        <begin position="1"/>
        <end position="22"/>
    </location>
</feature>
<evidence type="ECO:0000313" key="8">
    <source>
        <dbReference type="RefSeq" id="XP_053750413.1"/>
    </source>
</evidence>
<dbReference type="FunFam" id="3.30.420.10:FF:000055">
    <property type="entry name" value="RNA exonuclease 5 isoform X1"/>
    <property type="match status" value="1"/>
</dbReference>
<dbReference type="AlphaFoldDB" id="A0A9W2UW72"/>
<dbReference type="GeneID" id="109255526"/>
<evidence type="ECO:0000256" key="2">
    <source>
        <dbReference type="ARBA" id="ARBA00022801"/>
    </source>
</evidence>
<protein>
    <submittedName>
        <fullName evidence="8">RNA exonuclease 5 isoform X4</fullName>
    </submittedName>
</protein>
<dbReference type="GO" id="GO:0004527">
    <property type="term" value="F:exonuclease activity"/>
    <property type="evidence" value="ECO:0007669"/>
    <property type="project" value="UniProtKB-KW"/>
</dbReference>
<dbReference type="InterPro" id="IPR012337">
    <property type="entry name" value="RNaseH-like_sf"/>
</dbReference>
<evidence type="ECO:0000313" key="7">
    <source>
        <dbReference type="Proteomes" id="UP001165780"/>
    </source>
</evidence>
<feature type="region of interest" description="Disordered" evidence="5">
    <location>
        <begin position="646"/>
        <end position="683"/>
    </location>
</feature>
<dbReference type="PROSITE" id="PS50102">
    <property type="entry name" value="RRM"/>
    <property type="match status" value="1"/>
</dbReference>
<dbReference type="InterPro" id="IPR035979">
    <property type="entry name" value="RBD_domain_sf"/>
</dbReference>
<dbReference type="Gene3D" id="3.30.420.10">
    <property type="entry name" value="Ribonuclease H-like superfamily/Ribonuclease H"/>
    <property type="match status" value="1"/>
</dbReference>
<name>A0A9W2UW72_PANPR</name>
<dbReference type="InterPro" id="IPR047021">
    <property type="entry name" value="REXO1/3/4-like"/>
</dbReference>
<gene>
    <name evidence="8" type="primary">REXO5</name>
</gene>
<dbReference type="InterPro" id="IPR000504">
    <property type="entry name" value="RRM_dom"/>
</dbReference>
<keyword evidence="4" id="KW-0694">RNA-binding</keyword>
<keyword evidence="7" id="KW-1185">Reference proteome</keyword>
<keyword evidence="2" id="KW-0378">Hydrolase</keyword>
<dbReference type="InterPro" id="IPR036397">
    <property type="entry name" value="RNaseH_sf"/>
</dbReference>
<dbReference type="RefSeq" id="XP_053750413.1">
    <property type="nucleotide sequence ID" value="XM_053894438.1"/>
</dbReference>
<dbReference type="InterPro" id="IPR013520">
    <property type="entry name" value="Ribonucl_H"/>
</dbReference>
<dbReference type="SMART" id="SM00360">
    <property type="entry name" value="RRM"/>
    <property type="match status" value="1"/>
</dbReference>
<proteinExistence type="predicted"/>
<evidence type="ECO:0000256" key="5">
    <source>
        <dbReference type="SAM" id="MobiDB-lite"/>
    </source>
</evidence>
<dbReference type="Gene3D" id="3.30.70.330">
    <property type="match status" value="1"/>
</dbReference>
<keyword evidence="1" id="KW-0540">Nuclease</keyword>
<dbReference type="FunFam" id="3.30.70.330:FF:000358">
    <property type="entry name" value="RNA exonuclease 5 isoform X1"/>
    <property type="match status" value="1"/>
</dbReference>
<feature type="compositionally biased region" description="Basic residues" evidence="5">
    <location>
        <begin position="10"/>
        <end position="21"/>
    </location>
</feature>
<dbReference type="PANTHER" id="PTHR12801:SF82">
    <property type="entry name" value="RNA EXONUCLEASE 5"/>
    <property type="match status" value="1"/>
</dbReference>
<evidence type="ECO:0000259" key="6">
    <source>
        <dbReference type="PROSITE" id="PS50102"/>
    </source>
</evidence>
<sequence length="701" mass="79083">MEPQRERAGRHLKKGRKRRRGPNMLVGAAEAMRARWELEESQPEAKKARLSTILFAENCEVTHEQLCELLKYAVLGNSNVSKPSWCQLFHQNQLNNVVVFVLQGMSQLHFYRFYMEFGFLRKAFTHKFRLPPPSSNFLADIIGLQKKQTTGDLSKMVEGSLPSSSSKVSISLQNDPIIQKYGSKKVGLTRCLLTKEEMKTFHFPLQGFPDCENFVPTKCHGSITDNSPLFGLNCEMCLTSKGRELTRISLVAEGGCCVMDELVKPDNKVLDYLTSFSGITKKILNPVTTKLKDVQRQLKALLPPDAVLVGHSLGLDLRALKMIHPYVIDTSLLYVREQGRRFKLKFLAKAILGKDIQCPDRLGHDATEDARTTLELARYFLKYGPKKIAELNLEALASHQELLAAGQGPRNTAEVVQQSNTSVLECLDLMGQKLLFLTREAETSELSSSRNCQTIKCLTNKEVLEQARVEIPLFPFSIVQFSFEPFSYKLTEEMNKRMRSKWTEMSTVYAGPFSKNCNLRAVKRLFKSFGPVRSMSLVLETHQPHLCIQYEVLEAAQLAIESLDGILVESTCIKVQRPVTELTLDSSTLVKELEQDSENRGTIYLSGVNQTFKEHLLQQSNIFLGLEAVILPKDLKSGKQKKYCFLSSEGGPPKDSSLALGPEDRKALPQPEPGHSLPHPIARNQEHSWIILWPRTDGNKR</sequence>
<dbReference type="CTD" id="81691"/>
<organism evidence="7 8">
    <name type="scientific">Panthera pardus</name>
    <name type="common">Leopard</name>
    <name type="synonym">Felis pardus</name>
    <dbReference type="NCBI Taxonomy" id="9691"/>
    <lineage>
        <taxon>Eukaryota</taxon>
        <taxon>Metazoa</taxon>
        <taxon>Chordata</taxon>
        <taxon>Craniata</taxon>
        <taxon>Vertebrata</taxon>
        <taxon>Euteleostomi</taxon>
        <taxon>Mammalia</taxon>
        <taxon>Eutheria</taxon>
        <taxon>Laurasiatheria</taxon>
        <taxon>Carnivora</taxon>
        <taxon>Feliformia</taxon>
        <taxon>Felidae</taxon>
        <taxon>Pantherinae</taxon>
        <taxon>Panthera</taxon>
    </lineage>
</organism>
<dbReference type="GO" id="GO:0003723">
    <property type="term" value="F:RNA binding"/>
    <property type="evidence" value="ECO:0007669"/>
    <property type="project" value="UniProtKB-UniRule"/>
</dbReference>
<accession>A0A9W2UW72</accession>
<reference evidence="8" key="1">
    <citation type="submission" date="2025-08" db="UniProtKB">
        <authorList>
            <consortium name="RefSeq"/>
        </authorList>
    </citation>
    <scope>IDENTIFICATION</scope>
    <source>
        <tissue evidence="8">Whole blood</tissue>
    </source>
</reference>
<keyword evidence="3 8" id="KW-0269">Exonuclease</keyword>
<dbReference type="CDD" id="cd06145">
    <property type="entry name" value="REX1_like"/>
    <property type="match status" value="1"/>
</dbReference>
<dbReference type="GO" id="GO:0005634">
    <property type="term" value="C:nucleus"/>
    <property type="evidence" value="ECO:0007669"/>
    <property type="project" value="TreeGrafter"/>
</dbReference>